<organism evidence="1">
    <name type="scientific">hydrocarbon metagenome</name>
    <dbReference type="NCBI Taxonomy" id="938273"/>
    <lineage>
        <taxon>unclassified sequences</taxon>
        <taxon>metagenomes</taxon>
        <taxon>ecological metagenomes</taxon>
    </lineage>
</organism>
<name>A0A0W8F194_9ZZZZ</name>
<evidence type="ECO:0000313" key="1">
    <source>
        <dbReference type="EMBL" id="KUG14585.1"/>
    </source>
</evidence>
<protein>
    <submittedName>
        <fullName evidence="1">Capsular polysaccharide biosynthesis protein</fullName>
    </submittedName>
</protein>
<proteinExistence type="predicted"/>
<accession>A0A0W8F194</accession>
<dbReference type="AlphaFoldDB" id="A0A0W8F194"/>
<reference evidence="1" key="1">
    <citation type="journal article" date="2015" name="Proc. Natl. Acad. Sci. U.S.A.">
        <title>Networks of energetic and metabolic interactions define dynamics in microbial communities.</title>
        <authorList>
            <person name="Embree M."/>
            <person name="Liu J.K."/>
            <person name="Al-Bassam M.M."/>
            <person name="Zengler K."/>
        </authorList>
    </citation>
    <scope>NUCLEOTIDE SEQUENCE</scope>
</reference>
<gene>
    <name evidence="1" type="ORF">ASZ90_015767</name>
</gene>
<dbReference type="Gene3D" id="3.40.50.12780">
    <property type="entry name" value="N-terminal domain of ligase-like"/>
    <property type="match status" value="1"/>
</dbReference>
<dbReference type="InterPro" id="IPR042099">
    <property type="entry name" value="ANL_N_sf"/>
</dbReference>
<dbReference type="PANTHER" id="PTHR36932:SF1">
    <property type="entry name" value="CAPSULAR POLYSACCHARIDE BIOSYNTHESIS PROTEIN"/>
    <property type="match status" value="1"/>
</dbReference>
<dbReference type="PANTHER" id="PTHR36932">
    <property type="entry name" value="CAPSULAR POLYSACCHARIDE BIOSYNTHESIS PROTEIN"/>
    <property type="match status" value="1"/>
</dbReference>
<sequence>MLHKGLFILAHECGDLSFYSTYKRLVKNQWKPYAELRREQDKQLRQMISFCYGNIPYYHDLFKNLGLSPKNIQNIEDLEKLPILTKDIIKEHWEEFKPVNLSSMKYYNQATGGSTGTPLQYRLSKHDRFLSGSLLYRGWGYGGYKLGDSMVFLAGSSLDVGSKSNLIKTVHEITRNLKKLSSFDMGDTEMRQYADVLYTYKPKFIRGYASSIYFYAQWLEENDISVPSPNAVFTTAEKLFPYMRETIGRVFSCDVFDGYGLNDGGVSAYECSDHTGLHIDTERSVMEVVATDGSQVNVGQGEILSTSLHNHAMPFIRYNTGDIGTLLDSQCTCMRESMLLKDIVGREKEFLITPQGQHVHGAALFNLIFHTLENTDFPDVVNKIKEFQVIQKETDKLTIVFACAEILPDKSLDFIRDAIQKRFPGWTIEFKFVDAIIRTDAGKYRFIINEISHV</sequence>
<dbReference type="InterPro" id="IPR053158">
    <property type="entry name" value="CapK_Type1_Caps_Biosynth"/>
</dbReference>
<dbReference type="SUPFAM" id="SSF56801">
    <property type="entry name" value="Acetyl-CoA synthetase-like"/>
    <property type="match status" value="1"/>
</dbReference>
<comment type="caution">
    <text evidence="1">The sequence shown here is derived from an EMBL/GenBank/DDBJ whole genome shotgun (WGS) entry which is preliminary data.</text>
</comment>
<dbReference type="EMBL" id="LNQE01001640">
    <property type="protein sequence ID" value="KUG14585.1"/>
    <property type="molecule type" value="Genomic_DNA"/>
</dbReference>